<evidence type="ECO:0000313" key="3">
    <source>
        <dbReference type="EMBL" id="SMY38318.1"/>
    </source>
</evidence>
<name>A0A1Y6MR83_9GAMM</name>
<dbReference type="SUPFAM" id="SSF63825">
    <property type="entry name" value="YWTD domain"/>
    <property type="match status" value="1"/>
</dbReference>
<dbReference type="SUPFAM" id="SSF49899">
    <property type="entry name" value="Concanavalin A-like lectins/glucanases"/>
    <property type="match status" value="1"/>
</dbReference>
<dbReference type="Proteomes" id="UP000195719">
    <property type="component" value="Unassembled WGS sequence"/>
</dbReference>
<dbReference type="GO" id="GO:0030246">
    <property type="term" value="F:carbohydrate binding"/>
    <property type="evidence" value="ECO:0007669"/>
    <property type="project" value="UniProtKB-KW"/>
</dbReference>
<keyword evidence="4" id="KW-1185">Reference proteome</keyword>
<dbReference type="InterPro" id="IPR013783">
    <property type="entry name" value="Ig-like_fold"/>
</dbReference>
<dbReference type="InterPro" id="IPR013320">
    <property type="entry name" value="ConA-like_dom_sf"/>
</dbReference>
<dbReference type="Pfam" id="PF14252">
    <property type="entry name" value="DUF4347"/>
    <property type="match status" value="1"/>
</dbReference>
<accession>A0A1Y6MR83</accession>
<protein>
    <submittedName>
        <fullName evidence="3">Legume lectin domain protein</fullName>
    </submittedName>
</protein>
<proteinExistence type="predicted"/>
<gene>
    <name evidence="3" type="ORF">PAND9192_03559</name>
</gene>
<dbReference type="InterPro" id="IPR056573">
    <property type="entry name" value="Lectin_L-type_dom"/>
</dbReference>
<dbReference type="Pfam" id="PF18483">
    <property type="entry name" value="Lectin_L-type_dom"/>
    <property type="match status" value="1"/>
</dbReference>
<dbReference type="EMBL" id="FYAJ01000011">
    <property type="protein sequence ID" value="SMY38318.1"/>
    <property type="molecule type" value="Genomic_DNA"/>
</dbReference>
<reference evidence="4" key="1">
    <citation type="submission" date="2017-06" db="EMBL/GenBank/DDBJ databases">
        <authorList>
            <person name="Rodrigo-Torres L."/>
            <person name="Arahal R.D."/>
            <person name="Lucena T."/>
        </authorList>
    </citation>
    <scope>NUCLEOTIDE SEQUENCE [LARGE SCALE GENOMIC DNA]</scope>
    <source>
        <strain evidence="4">CECT 9192</strain>
    </source>
</reference>
<dbReference type="InterPro" id="IPR045474">
    <property type="entry name" value="GEVED"/>
</dbReference>
<dbReference type="CDD" id="cd01951">
    <property type="entry name" value="lectin_L-type"/>
    <property type="match status" value="1"/>
</dbReference>
<organism evidence="3 4">
    <name type="scientific">Photobacterium andalusiense</name>
    <dbReference type="NCBI Taxonomy" id="2204296"/>
    <lineage>
        <taxon>Bacteria</taxon>
        <taxon>Pseudomonadati</taxon>
        <taxon>Pseudomonadota</taxon>
        <taxon>Gammaproteobacteria</taxon>
        <taxon>Vibrionales</taxon>
        <taxon>Vibrionaceae</taxon>
        <taxon>Photobacterium</taxon>
    </lineage>
</organism>
<feature type="domain" description="GEVED" evidence="2">
    <location>
        <begin position="1692"/>
        <end position="1766"/>
    </location>
</feature>
<dbReference type="Gene3D" id="2.60.120.200">
    <property type="match status" value="1"/>
</dbReference>
<feature type="domain" description="GEVED" evidence="2">
    <location>
        <begin position="2167"/>
        <end position="2245"/>
    </location>
</feature>
<feature type="domain" description="GEVED" evidence="2">
    <location>
        <begin position="1124"/>
        <end position="1198"/>
    </location>
</feature>
<dbReference type="Pfam" id="PF20009">
    <property type="entry name" value="GEVED"/>
    <property type="match status" value="4"/>
</dbReference>
<evidence type="ECO:0000259" key="2">
    <source>
        <dbReference type="Pfam" id="PF20009"/>
    </source>
</evidence>
<evidence type="ECO:0000313" key="4">
    <source>
        <dbReference type="Proteomes" id="UP000195719"/>
    </source>
</evidence>
<feature type="domain" description="DUF4347" evidence="1">
    <location>
        <begin position="53"/>
        <end position="169"/>
    </location>
</feature>
<evidence type="ECO:0000259" key="1">
    <source>
        <dbReference type="Pfam" id="PF14252"/>
    </source>
</evidence>
<feature type="domain" description="GEVED" evidence="2">
    <location>
        <begin position="569"/>
        <end position="643"/>
    </location>
</feature>
<dbReference type="Gene3D" id="2.60.40.10">
    <property type="entry name" value="Immunoglobulins"/>
    <property type="match status" value="1"/>
</dbReference>
<keyword evidence="3" id="KW-0430">Lectin</keyword>
<dbReference type="InterPro" id="IPR025592">
    <property type="entry name" value="DUF4347"/>
</dbReference>
<sequence>MKKCILILFFILCFIFNNIEDRRSLSKIVMIDNALISDPFFFNEIKSPQFINNISDVIHYLNQNKHIKEIDLFAHGKSGQISFGDDVISLNNINDFHEQIQKIGQQLGANGVINFLACDLGKTKEGRELLSQFANYSGLTVLASNDKTGHVTQDGDWDLEISYGKKEVEFKPHPEYLKYPSVFADGDCDTSGLVGASTKSKTQYETINGSPLMIHHIAAGGNGVLKNGQRQSYQINSYSCSSTFPFMHIEDGSSGEYCNFKDFLMTPVSGSGTDVDPFSIWSSRYWDRNNNNIYDADDIKIVTQITYENGKDFFDQHYCLESADDSNTSNIGLSQGFDTFLNGGDAGAAFTLPYNQINYQPSTPPYTIVGVVKNYSANDQFMGYFELDRPWDRYFSGRYSTMLNSNLKSAPFQLDNTLNTTTTTDNGIGVQWDLGIVNGATEHSVRLLFSTLQGAVVETFAAGTYDYGDAPDTTVGTGNGDYQTTLTDNGAVHKFNDTDADTYSDITLGTLWDDDDGTLQNIAATADDLDNIDDDDGVTWTDAFVLGASTNVSVTLTKDPASTLVGLRLYAWADWNHDGDWNDAGEQVIVDTTASSATQNYSIAVPATATLGNTYLRIRVCSDIDCNSPTGAVTDGEVEDHLLTVVAPQISGFVFNDNGDGGGTATNGVKDGSETGLGLAVPIVAYNAVTNTCYATNADATTGAYSITVASAGTYQVYEAINETDIVSPTCPPSQSTLNTTTGAYSGGTIGDPSSYHSSSANIVSVTADIISDVNFGDFVITPYPTCSSDAYLLRNIPTDITSVNLTTGEITPLFNDVIPRETGIFGGTGYNMITNTLFGDNNQNKNTVLMVDGSGATFVLPITGSTMAINNYNSGDIDDDGLLLLMNNSGTSLYKIDVNPNSLTYLQQVEELAVSAPVMADMAINPIDNMLYTLTPSGFLVRFDPSTGTRTNLGFVGDDGVTTVGWGANYFDDQGYMYASQNPSPGRIVRINISDPTLLADNYVAINFTQMNEATGQNDGARCRFADLPLDWGDAPSSLNYLTQLVDDGPRHQINSIGLPYIGINAPDNENNGQPTIEANGDDTNGLTSDDEDGFNQPIINSILVGTDTLSLTVPVITSGNDNLYGWIDFDANGMFDADERQTANVTVSGNEVLNFTVPNDVELVDSFVRLRICSSLENCENPTGSSGDGEVEDHVISLKPIGDLALTLSLDPNNNVTLGIPFNVVLSVSNMGSTVAPNTKVILPIPVGYSFVKAYAGDGVTEITTYDPITGELDLDTIGLGFNDYAVIRLAPQSLTAPVISGEIIETSIIDTDSTPNNGFINGEDDTDTVTPIISNVVDPASCDAPRAYEAGDAYLDTNGEYVVTPSATNQYGFLWSYGFIDLNQPFYIELAVYLGDRSANVVPPFNIEAGGDGMTFVLSNDPRGFNAQGGLGGYLGVDGIGNNNVFGSTETRIAPSMVVEFDTFDNTYIGATDDLDDALGHLDHTGVYLNGDIYTPSVVNTLIAANAVNGGELEDGRYHITQFEWDPTTNIMMYYMDGILVGSFTHDLVTALGSNLVRFGFTGSTGDAYNLQKGCFTKAPNVLGVDLGDAPDTTVGTGINNYTTTYENDGAMHVQADTDDNGFIDLRMGSLWDTDLGDLQDIGAIADDNNNFDDEDGVTIVYAATKGENFDITVNITEDAARISTGQRIYAWLDFNLDGDWDDPGEQVIADASAVIGNNNYSVLIPTSAVVGYSYLRVRLCSDVGCDSPISLANDGEVEDYRVLISDLISNNQCDLIVQTRLPISATDYSYNSLDVTVEPATFTDIVNPITITNQPNIANINAIGFNRPNGLIYGTFTDMSQADRIHHLFVTDKTGTSFIDLGDIRAESATTIRRLQDGESFDFAPGDALRHTGYSSTSTVLASPTAGDVTADGNYLIVWRTSWDSLIKIDLNTQTFTTVLLDITTLGGSYGGGSIDVGADLAISSQSGFGYLVDLNGDNLYTVNVSTGAVTAEDLTFFGAEPTVDINGKLQAGALIIDNAISLYALTNGGNHDTNQDGIIDLDERAVVYRINVMTQEVEYVTTSDEGSLQGNDGAGCYDALDFGDAPASYGEASHAYFDVALDGVADLYLGTRWDPEFGQWSSADALGDDIHGQDDEDITIPAQIIVETSTNLAIDVVGSGFINIWVDLNNDGDFSDTNEALISDEAVVTGTNNIAVILNAASAEGFNGDTIMRIRLCSTINTCNTFSGAASDGEVEDHAFELLNRIILSGIIFEDNGIGSATAAHDGIQDGSEVGLGNFTVTVTFNDTGVAGFTTGDVIATAVTSGNGAYQMIIGVDFSGKNLLLNVVQQADWIDISEANVISIPQVTSVNVVDSQMTINASAGDDISGLNFGKVREPRIEPDNFSDAEPNKIVIFPHKFTAATSGNVLFNIINTTASPVNNSWSTVLYRDNDCNGVIDGADVQIISSITLNGESEVCLLSKVFVPANASLNAIYHYDITADMVFSDSIGSGHGVTRLVSNKDTVRVTFGGSGELKIEKTVKNITNNESESRSNQAKPGDILEYKIYFINNGSGVIDMLKINDAVPEYTILSESISCTTPATLLPSTLTSCTVSFPNSTDNTIGYEGNIEWQFDGTLAPAENGYITYQVMVK</sequence>